<dbReference type="InterPro" id="IPR000477">
    <property type="entry name" value="RT_dom"/>
</dbReference>
<reference evidence="2 3" key="1">
    <citation type="journal article" date="2017" name="Nat. Commun.">
        <title>Genome assembly with in vitro proximity ligation data and whole-genome triplication in lettuce.</title>
        <authorList>
            <person name="Reyes-Chin-Wo S."/>
            <person name="Wang Z."/>
            <person name="Yang X."/>
            <person name="Kozik A."/>
            <person name="Arikit S."/>
            <person name="Song C."/>
            <person name="Xia L."/>
            <person name="Froenicke L."/>
            <person name="Lavelle D.O."/>
            <person name="Truco M.J."/>
            <person name="Xia R."/>
            <person name="Zhu S."/>
            <person name="Xu C."/>
            <person name="Xu H."/>
            <person name="Xu X."/>
            <person name="Cox K."/>
            <person name="Korf I."/>
            <person name="Meyers B.C."/>
            <person name="Michelmore R.W."/>
        </authorList>
    </citation>
    <scope>NUCLEOTIDE SEQUENCE [LARGE SCALE GENOMIC DNA]</scope>
    <source>
        <strain evidence="3">cv. Salinas</strain>
        <tissue evidence="2">Seedlings</tissue>
    </source>
</reference>
<dbReference type="PANTHER" id="PTHR33116:SF79">
    <property type="entry name" value="REVERSE TRANSCRIPTASE DOMAIN, ZINC FINGER, CCHC-TYPE-RELATED"/>
    <property type="match status" value="1"/>
</dbReference>
<evidence type="ECO:0000313" key="2">
    <source>
        <dbReference type="EMBL" id="KAJ0219093.1"/>
    </source>
</evidence>
<protein>
    <recommendedName>
        <fullName evidence="1">Reverse transcriptase domain-containing protein</fullName>
    </recommendedName>
</protein>
<keyword evidence="3" id="KW-1185">Reference proteome</keyword>
<proteinExistence type="predicted"/>
<dbReference type="CDD" id="cd01650">
    <property type="entry name" value="RT_nLTR_like"/>
    <property type="match status" value="1"/>
</dbReference>
<sequence length="807" mass="92556">MLDKRPSNNILIWRCGLTPDVSFTVNALRLRIPTDTELVKRWVNIDTLICQMCDEKEESVDHVLVDCSYAKMVLEGIMRWCKGLEEIKDEVFRFFQDKFLYAHVYRPKLINPMFRTISMMDAIRIKSSFNLEEVTSAYVDGRCILDGPLMINEVCSWAKRAHKKILLFKADFDKAFDSVNWQYLDSILEQMGFGNKWRMWIRGCLNSSRASVIINGSPTREFPISRRVRQGDPLSPYLFIIAMEGLSVALKSACDKGLFNGVQISGNGPILSHIFYADDALFIGEWSRTNLKNLARILRCFHISSGLKVNFHKSKGFGIGVNPSETVNWANLLGCVSGDLPFDYLGVPVGANMNLIKYWKPIIKKFHSKLSLWKAKTLSFGGRLTLINSVLGNLPTYYLSLFRAPLGVLEELEKIRHTFLWGGCDERKKIHWVSWEKVLAAKEDGGLGVGSIQALDIVLLMKWWWRLNNETHSLWARVIYGIHNLSNKPFEYLSKQRYSGVWNNIVGTKKVLCDHGLEVYDIFNVKIAPGNKTLFWYDNWLGSGSLKTKYPALFELETKKRCIVSDRIGGLNQTWTWKSRPTNRGLESDVNALISEVSDIRLDLGMDHWRCKLSSDGMFFVCSIRQLIDKLQVSIPVTPVIVWSKAVPIKVLCFIWRVAQSRIPSAVALERRGIIVNSTLCSSCIGRLECADHVLIDCLFTTQIRNCIWSWCGVSSEQASLKTISDLIHFASTWDSQVKRKRFVVICYGLLWNLWRFRNKRLFQMEGTSVHNGIECIKSMVFYWLKHRGNNGICSWEEWFISPFSGL</sequence>
<gene>
    <name evidence="2" type="ORF">LSAT_V11C300139740</name>
</gene>
<dbReference type="PANTHER" id="PTHR33116">
    <property type="entry name" value="REVERSE TRANSCRIPTASE ZINC-BINDING DOMAIN-CONTAINING PROTEIN-RELATED-RELATED"/>
    <property type="match status" value="1"/>
</dbReference>
<organism evidence="2 3">
    <name type="scientific">Lactuca sativa</name>
    <name type="common">Garden lettuce</name>
    <dbReference type="NCBI Taxonomy" id="4236"/>
    <lineage>
        <taxon>Eukaryota</taxon>
        <taxon>Viridiplantae</taxon>
        <taxon>Streptophyta</taxon>
        <taxon>Embryophyta</taxon>
        <taxon>Tracheophyta</taxon>
        <taxon>Spermatophyta</taxon>
        <taxon>Magnoliopsida</taxon>
        <taxon>eudicotyledons</taxon>
        <taxon>Gunneridae</taxon>
        <taxon>Pentapetalae</taxon>
        <taxon>asterids</taxon>
        <taxon>campanulids</taxon>
        <taxon>Asterales</taxon>
        <taxon>Asteraceae</taxon>
        <taxon>Cichorioideae</taxon>
        <taxon>Cichorieae</taxon>
        <taxon>Lactucinae</taxon>
        <taxon>Lactuca</taxon>
    </lineage>
</organism>
<evidence type="ECO:0000259" key="1">
    <source>
        <dbReference type="PROSITE" id="PS50878"/>
    </source>
</evidence>
<dbReference type="Pfam" id="PF00078">
    <property type="entry name" value="RVT_1"/>
    <property type="match status" value="1"/>
</dbReference>
<evidence type="ECO:0000313" key="3">
    <source>
        <dbReference type="Proteomes" id="UP000235145"/>
    </source>
</evidence>
<comment type="caution">
    <text evidence="2">The sequence shown here is derived from an EMBL/GenBank/DDBJ whole genome shotgun (WGS) entry which is preliminary data.</text>
</comment>
<dbReference type="EMBL" id="NBSK02000003">
    <property type="protein sequence ID" value="KAJ0219093.1"/>
    <property type="molecule type" value="Genomic_DNA"/>
</dbReference>
<dbReference type="Pfam" id="PF13966">
    <property type="entry name" value="zf-RVT"/>
    <property type="match status" value="2"/>
</dbReference>
<accession>A0A9R1W8E6</accession>
<dbReference type="PROSITE" id="PS50878">
    <property type="entry name" value="RT_POL"/>
    <property type="match status" value="1"/>
</dbReference>
<dbReference type="AlphaFoldDB" id="A0A9R1W8E6"/>
<dbReference type="Proteomes" id="UP000235145">
    <property type="component" value="Unassembled WGS sequence"/>
</dbReference>
<dbReference type="InterPro" id="IPR026960">
    <property type="entry name" value="RVT-Znf"/>
</dbReference>
<feature type="domain" description="Reverse transcriptase" evidence="1">
    <location>
        <begin position="88"/>
        <end position="349"/>
    </location>
</feature>
<name>A0A9R1W8E6_LACSA</name>